<sequence length="400" mass="44675">MLILRLQTPDDTEFAYAKLEGHAASAEWQQGTWAQISKMKGNQAVVLLIPSADVLLTRTLLVTSNNRQLKQALPYALEENLVGEVEDQHFVWQAENDSLLAVAVIDRNRLKAWMQTLKQQKLRAKAILPDIFALPWVGTMPTVWQKDGQAWVRTGAYSGFSCPAISLPLLVDSLFEAEDQAPTIQLYTDQAADWQQRLTVISEPQPNRLLQSSLQAGMALNLLNGYQDESMSNFKRNWRRWKVAASLALFCAAVWGGIQGMDIWRMAQQVQAAEQQNLALFQEVFPAIKDIQPDAIRSRVKSELTLLERASSPETDKMSLLPYLTMVGKVFQQEQGLKVTEIRARDGRLSVVFETADLKAIERIGQGLTKLIGREVGVKSTQANNIVRGEVTLDAGGENT</sequence>
<keyword evidence="6" id="KW-0812">Transmembrane</keyword>
<evidence type="ECO:0000256" key="4">
    <source>
        <dbReference type="ARBA" id="ARBA00022475"/>
    </source>
</evidence>
<protein>
    <recommendedName>
        <fullName evidence="10">Type II secretion system protein L</fullName>
        <shortName evidence="10">T2SS protein L</shortName>
    </recommendedName>
</protein>
<organism evidence="13 14">
    <name type="scientific">Thiothrix eikelboomii</name>
    <dbReference type="NCBI Taxonomy" id="92487"/>
    <lineage>
        <taxon>Bacteria</taxon>
        <taxon>Pseudomonadati</taxon>
        <taxon>Pseudomonadota</taxon>
        <taxon>Gammaproteobacteria</taxon>
        <taxon>Thiotrichales</taxon>
        <taxon>Thiotrichaceae</taxon>
        <taxon>Thiothrix</taxon>
    </lineage>
</organism>
<dbReference type="PIRSF" id="PIRSF015761">
    <property type="entry name" value="Protein_L"/>
    <property type="match status" value="1"/>
</dbReference>
<evidence type="ECO:0000259" key="12">
    <source>
        <dbReference type="Pfam" id="PF12693"/>
    </source>
</evidence>
<evidence type="ECO:0000256" key="1">
    <source>
        <dbReference type="ARBA" id="ARBA00004377"/>
    </source>
</evidence>
<dbReference type="EMBL" id="FUYB01000001">
    <property type="protein sequence ID" value="SKA68838.1"/>
    <property type="molecule type" value="Genomic_DNA"/>
</dbReference>
<dbReference type="STRING" id="92487.SAMN02745130_00390"/>
<evidence type="ECO:0000256" key="6">
    <source>
        <dbReference type="ARBA" id="ARBA00022692"/>
    </source>
</evidence>
<comment type="function">
    <text evidence="10">Inner membrane component of the type II secretion system required for the energy-dependent secretion of extracellular factors such as proteases and toxins from the periplasm.</text>
</comment>
<dbReference type="Gene3D" id="3.30.420.380">
    <property type="match status" value="1"/>
</dbReference>
<dbReference type="GO" id="GO:0015628">
    <property type="term" value="P:protein secretion by the type II secretion system"/>
    <property type="evidence" value="ECO:0007669"/>
    <property type="project" value="InterPro"/>
</dbReference>
<evidence type="ECO:0000259" key="11">
    <source>
        <dbReference type="Pfam" id="PF05134"/>
    </source>
</evidence>
<evidence type="ECO:0000256" key="3">
    <source>
        <dbReference type="ARBA" id="ARBA00022448"/>
    </source>
</evidence>
<evidence type="ECO:0000256" key="7">
    <source>
        <dbReference type="ARBA" id="ARBA00022927"/>
    </source>
</evidence>
<comment type="similarity">
    <text evidence="2 10">Belongs to the GSP L family.</text>
</comment>
<dbReference type="Pfam" id="PF12693">
    <property type="entry name" value="GspL_C"/>
    <property type="match status" value="1"/>
</dbReference>
<keyword evidence="9" id="KW-0472">Membrane</keyword>
<keyword evidence="5" id="KW-0997">Cell inner membrane</keyword>
<proteinExistence type="inferred from homology"/>
<dbReference type="CDD" id="cd24017">
    <property type="entry name" value="ASKHA_T2SSL_N"/>
    <property type="match status" value="1"/>
</dbReference>
<keyword evidence="8" id="KW-1133">Transmembrane helix</keyword>
<keyword evidence="7 10" id="KW-0653">Protein transport</keyword>
<dbReference type="SUPFAM" id="SSF53067">
    <property type="entry name" value="Actin-like ATPase domain"/>
    <property type="match status" value="1"/>
</dbReference>
<accession>A0A1T4VVJ0</accession>
<dbReference type="GO" id="GO:0005886">
    <property type="term" value="C:plasma membrane"/>
    <property type="evidence" value="ECO:0007669"/>
    <property type="project" value="UniProtKB-SubCell"/>
</dbReference>
<gene>
    <name evidence="13" type="ORF">SAMN02745130_00390</name>
</gene>
<evidence type="ECO:0000256" key="9">
    <source>
        <dbReference type="ARBA" id="ARBA00023136"/>
    </source>
</evidence>
<evidence type="ECO:0000256" key="10">
    <source>
        <dbReference type="PIRNR" id="PIRNR015761"/>
    </source>
</evidence>
<dbReference type="InterPro" id="IPR043129">
    <property type="entry name" value="ATPase_NBD"/>
</dbReference>
<dbReference type="InterPro" id="IPR025691">
    <property type="entry name" value="GspL_pp_dom"/>
</dbReference>
<dbReference type="AlphaFoldDB" id="A0A1T4VVJ0"/>
<evidence type="ECO:0000256" key="8">
    <source>
        <dbReference type="ARBA" id="ARBA00022989"/>
    </source>
</evidence>
<feature type="domain" description="GspL cytoplasmic actin-ATPase-like" evidence="11">
    <location>
        <begin position="34"/>
        <end position="225"/>
    </location>
</feature>
<dbReference type="GO" id="GO:0009276">
    <property type="term" value="C:Gram-negative-bacterium-type cell wall"/>
    <property type="evidence" value="ECO:0007669"/>
    <property type="project" value="InterPro"/>
</dbReference>
<evidence type="ECO:0000313" key="14">
    <source>
        <dbReference type="Proteomes" id="UP000190460"/>
    </source>
</evidence>
<dbReference type="Proteomes" id="UP000190460">
    <property type="component" value="Unassembled WGS sequence"/>
</dbReference>
<dbReference type="NCBIfam" id="TIGR01709">
    <property type="entry name" value="typeII_sec_gspL"/>
    <property type="match status" value="1"/>
</dbReference>
<evidence type="ECO:0000256" key="2">
    <source>
        <dbReference type="ARBA" id="ARBA00005318"/>
    </source>
</evidence>
<evidence type="ECO:0000313" key="13">
    <source>
        <dbReference type="EMBL" id="SKA68838.1"/>
    </source>
</evidence>
<dbReference type="GO" id="GO:0015627">
    <property type="term" value="C:type II protein secretion system complex"/>
    <property type="evidence" value="ECO:0007669"/>
    <property type="project" value="InterPro"/>
</dbReference>
<dbReference type="OrthoDB" id="7011844at2"/>
<feature type="domain" description="GspL periplasmic" evidence="12">
    <location>
        <begin position="236"/>
        <end position="368"/>
    </location>
</feature>
<dbReference type="RefSeq" id="WP_078920884.1">
    <property type="nucleotide sequence ID" value="NZ_FUYB01000001.1"/>
</dbReference>
<keyword evidence="14" id="KW-1185">Reference proteome</keyword>
<dbReference type="InterPro" id="IPR007812">
    <property type="entry name" value="T2SS_protein-GspL"/>
</dbReference>
<name>A0A1T4VVJ0_9GAMM</name>
<keyword evidence="4" id="KW-1003">Cell membrane</keyword>
<comment type="subcellular location">
    <subcellularLocation>
        <location evidence="1">Cell inner membrane</location>
        <topology evidence="1">Single-pass membrane protein</topology>
    </subcellularLocation>
</comment>
<keyword evidence="3 10" id="KW-0813">Transport</keyword>
<reference evidence="13 14" key="1">
    <citation type="submission" date="2017-02" db="EMBL/GenBank/DDBJ databases">
        <authorList>
            <person name="Peterson S.W."/>
        </authorList>
    </citation>
    <scope>NUCLEOTIDE SEQUENCE [LARGE SCALE GENOMIC DNA]</scope>
    <source>
        <strain evidence="13 14">ATCC 49788</strain>
    </source>
</reference>
<evidence type="ECO:0000256" key="5">
    <source>
        <dbReference type="ARBA" id="ARBA00022519"/>
    </source>
</evidence>
<dbReference type="Pfam" id="PF05134">
    <property type="entry name" value="T2SSL"/>
    <property type="match status" value="1"/>
</dbReference>
<dbReference type="InterPro" id="IPR024230">
    <property type="entry name" value="GspL_cyto_dom"/>
</dbReference>
<dbReference type="Gene3D" id="3.30.420.370">
    <property type="match status" value="1"/>
</dbReference>